<dbReference type="InterPro" id="IPR007499">
    <property type="entry name" value="ERF_bacteria_virus"/>
</dbReference>
<dbReference type="EMBL" id="LR797396">
    <property type="protein sequence ID" value="CAB4213436.1"/>
    <property type="molecule type" value="Genomic_DNA"/>
</dbReference>
<organism evidence="4">
    <name type="scientific">uncultured Caudovirales phage</name>
    <dbReference type="NCBI Taxonomy" id="2100421"/>
    <lineage>
        <taxon>Viruses</taxon>
        <taxon>Duplodnaviria</taxon>
        <taxon>Heunggongvirae</taxon>
        <taxon>Uroviricota</taxon>
        <taxon>Caudoviricetes</taxon>
        <taxon>Peduoviridae</taxon>
        <taxon>Maltschvirus</taxon>
        <taxon>Maltschvirus maltsch</taxon>
    </lineage>
</organism>
<protein>
    <submittedName>
        <fullName evidence="4">Essential recombination function protein</fullName>
    </submittedName>
</protein>
<evidence type="ECO:0000313" key="5">
    <source>
        <dbReference type="EMBL" id="CAB4213436.1"/>
    </source>
</evidence>
<sequence length="161" mass="17788">MEKQIKSELHSAMVAVQAKLKGVQKEGRNPAFNSRYMTLDSIIETLRPLLTENGLFVTQNMPHEEYNTEGRLVSVVIETVVHHQSGGYYPNRVIIPVTKPDAQGVGGCITYGRRYGLCALFMISADDDLDGNDAVAQKTYAPPVSRPIQKLPRVSETGEGR</sequence>
<evidence type="ECO:0000256" key="1">
    <source>
        <dbReference type="SAM" id="MobiDB-lite"/>
    </source>
</evidence>
<feature type="region of interest" description="Disordered" evidence="1">
    <location>
        <begin position="138"/>
        <end position="161"/>
    </location>
</feature>
<evidence type="ECO:0000313" key="2">
    <source>
        <dbReference type="EMBL" id="CAB4150550.1"/>
    </source>
</evidence>
<dbReference type="EMBL" id="LR797473">
    <property type="protein sequence ID" value="CAB4218898.1"/>
    <property type="molecule type" value="Genomic_DNA"/>
</dbReference>
<evidence type="ECO:0000313" key="6">
    <source>
        <dbReference type="EMBL" id="CAB4218898.1"/>
    </source>
</evidence>
<dbReference type="Pfam" id="PF04404">
    <property type="entry name" value="ERF"/>
    <property type="match status" value="1"/>
</dbReference>
<evidence type="ECO:0000313" key="7">
    <source>
        <dbReference type="EMBL" id="CAB5228279.1"/>
    </source>
</evidence>
<proteinExistence type="predicted"/>
<reference evidence="4" key="1">
    <citation type="submission" date="2020-05" db="EMBL/GenBank/DDBJ databases">
        <authorList>
            <person name="Chiriac C."/>
            <person name="Salcher M."/>
            <person name="Ghai R."/>
            <person name="Kavagutti S V."/>
        </authorList>
    </citation>
    <scope>NUCLEOTIDE SEQUENCE</scope>
</reference>
<accession>A0A6J5RZ38</accession>
<gene>
    <name evidence="3" type="ORF">UFOVP1093_6</name>
    <name evidence="4" type="ORF">UFOVP1340_5</name>
    <name evidence="5" type="ORF">UFOVP1448_18</name>
    <name evidence="7" type="ORF">UFOVP1538_17</name>
    <name evidence="6" type="ORF">UFOVP1600_44</name>
    <name evidence="2" type="ORF">UFOVP569_45</name>
</gene>
<evidence type="ECO:0000313" key="3">
    <source>
        <dbReference type="EMBL" id="CAB4182561.1"/>
    </source>
</evidence>
<name>A0A6J5RZ38_9CAUD</name>
<evidence type="ECO:0000313" key="4">
    <source>
        <dbReference type="EMBL" id="CAB4199646.1"/>
    </source>
</evidence>
<dbReference type="EMBL" id="LR797290">
    <property type="protein sequence ID" value="CAB4199646.1"/>
    <property type="molecule type" value="Genomic_DNA"/>
</dbReference>
<dbReference type="EMBL" id="LR798387">
    <property type="protein sequence ID" value="CAB5228279.1"/>
    <property type="molecule type" value="Genomic_DNA"/>
</dbReference>
<dbReference type="EMBL" id="LR796542">
    <property type="protein sequence ID" value="CAB4150550.1"/>
    <property type="molecule type" value="Genomic_DNA"/>
</dbReference>
<dbReference type="EMBL" id="LR797031">
    <property type="protein sequence ID" value="CAB4182561.1"/>
    <property type="molecule type" value="Genomic_DNA"/>
</dbReference>